<evidence type="ECO:0000313" key="6">
    <source>
        <dbReference type="EMBL" id="KIZ47582.1"/>
    </source>
</evidence>
<dbReference type="SMR" id="A0A0D7F787"/>
<evidence type="ECO:0000259" key="5">
    <source>
        <dbReference type="PROSITE" id="PS50977"/>
    </source>
</evidence>
<dbReference type="InterPro" id="IPR001647">
    <property type="entry name" value="HTH_TetR"/>
</dbReference>
<dbReference type="Pfam" id="PF00440">
    <property type="entry name" value="TetR_N"/>
    <property type="match status" value="1"/>
</dbReference>
<proteinExistence type="predicted"/>
<dbReference type="GO" id="GO:0003700">
    <property type="term" value="F:DNA-binding transcription factor activity"/>
    <property type="evidence" value="ECO:0007669"/>
    <property type="project" value="TreeGrafter"/>
</dbReference>
<dbReference type="AlphaFoldDB" id="A0A0D7F787"/>
<evidence type="ECO:0000256" key="1">
    <source>
        <dbReference type="ARBA" id="ARBA00023015"/>
    </source>
</evidence>
<evidence type="ECO:0000256" key="3">
    <source>
        <dbReference type="ARBA" id="ARBA00023163"/>
    </source>
</evidence>
<dbReference type="Gene3D" id="1.10.357.10">
    <property type="entry name" value="Tetracycline Repressor, domain 2"/>
    <property type="match status" value="1"/>
</dbReference>
<dbReference type="PRINTS" id="PR00455">
    <property type="entry name" value="HTHTETR"/>
</dbReference>
<dbReference type="OrthoDB" id="5292901at2"/>
<dbReference type="PANTHER" id="PTHR30055:SF240">
    <property type="entry name" value="HTH-TYPE TRANSCRIPTIONAL REGULATOR ACRR"/>
    <property type="match status" value="1"/>
</dbReference>
<gene>
    <name evidence="6" type="ORF">OO17_03515</name>
</gene>
<evidence type="ECO:0000256" key="2">
    <source>
        <dbReference type="ARBA" id="ARBA00023125"/>
    </source>
</evidence>
<dbReference type="PATRIC" id="fig|1076.23.peg.6230"/>
<keyword evidence="3" id="KW-0804">Transcription</keyword>
<dbReference type="SUPFAM" id="SSF46689">
    <property type="entry name" value="Homeodomain-like"/>
    <property type="match status" value="1"/>
</dbReference>
<dbReference type="GeneID" id="66895215"/>
<dbReference type="PANTHER" id="PTHR30055">
    <property type="entry name" value="HTH-TYPE TRANSCRIPTIONAL REGULATOR RUTR"/>
    <property type="match status" value="1"/>
</dbReference>
<dbReference type="Proteomes" id="UP000032515">
    <property type="component" value="Unassembled WGS sequence"/>
</dbReference>
<dbReference type="SUPFAM" id="SSF48498">
    <property type="entry name" value="Tetracyclin repressor-like, C-terminal domain"/>
    <property type="match status" value="1"/>
</dbReference>
<accession>A0A0D7F787</accession>
<dbReference type="InterPro" id="IPR009057">
    <property type="entry name" value="Homeodomain-like_sf"/>
</dbReference>
<evidence type="ECO:0000256" key="4">
    <source>
        <dbReference type="PROSITE-ProRule" id="PRU00335"/>
    </source>
</evidence>
<dbReference type="GO" id="GO:0000976">
    <property type="term" value="F:transcription cis-regulatory region binding"/>
    <property type="evidence" value="ECO:0007669"/>
    <property type="project" value="TreeGrafter"/>
</dbReference>
<feature type="domain" description="HTH tetR-type" evidence="5">
    <location>
        <begin position="9"/>
        <end position="69"/>
    </location>
</feature>
<evidence type="ECO:0000313" key="7">
    <source>
        <dbReference type="Proteomes" id="UP000032515"/>
    </source>
</evidence>
<dbReference type="InterPro" id="IPR050109">
    <property type="entry name" value="HTH-type_TetR-like_transc_reg"/>
</dbReference>
<keyword evidence="1" id="KW-0805">Transcription regulation</keyword>
<name>A0A0D7F787_RHOPL</name>
<dbReference type="RefSeq" id="WP_011159632.1">
    <property type="nucleotide sequence ID" value="NZ_CP066699.1"/>
</dbReference>
<comment type="caution">
    <text evidence="6">The sequence shown here is derived from an EMBL/GenBank/DDBJ whole genome shotgun (WGS) entry which is preliminary data.</text>
</comment>
<keyword evidence="2 4" id="KW-0238">DNA-binding</keyword>
<dbReference type="EMBL" id="JXXE01000066">
    <property type="protein sequence ID" value="KIZ47582.1"/>
    <property type="molecule type" value="Genomic_DNA"/>
</dbReference>
<sequence>MRRTKLEAETTRETILAVAERLFLESGVTEVSLEQIAVAAGFTRGAVHWHFQNKQGLLLALLDRMGLPLEQLAGQLEIDDTLDPMDELVRDMTGRLCELEMDPKRKRLSTYLVNFAAVEAPERQRNFDRKFRSSVTIIFRLAEKRGRLAPHWRPEIAALAFCGMVMGLINQWLNGETEFDMRNDVTAAVRAFSSSLRAQPDDPKRPGA</sequence>
<reference evidence="6 7" key="1">
    <citation type="submission" date="2014-11" db="EMBL/GenBank/DDBJ databases">
        <title>Genomics and ecophysiology of heterotrophic nitrogen fixing bacteria isolated from estuarine surface water.</title>
        <authorList>
            <person name="Bentzon-Tilia M."/>
            <person name="Severin I."/>
            <person name="Hansen L.H."/>
            <person name="Riemann L."/>
        </authorList>
    </citation>
    <scope>NUCLEOTIDE SEQUENCE [LARGE SCALE GENOMIC DNA]</scope>
    <source>
        <strain evidence="6 7">BAL398</strain>
    </source>
</reference>
<feature type="DNA-binding region" description="H-T-H motif" evidence="4">
    <location>
        <begin position="32"/>
        <end position="51"/>
    </location>
</feature>
<dbReference type="InterPro" id="IPR036271">
    <property type="entry name" value="Tet_transcr_reg_TetR-rel_C_sf"/>
</dbReference>
<organism evidence="6 7">
    <name type="scientific">Rhodopseudomonas palustris</name>
    <dbReference type="NCBI Taxonomy" id="1076"/>
    <lineage>
        <taxon>Bacteria</taxon>
        <taxon>Pseudomonadati</taxon>
        <taxon>Pseudomonadota</taxon>
        <taxon>Alphaproteobacteria</taxon>
        <taxon>Hyphomicrobiales</taxon>
        <taxon>Nitrobacteraceae</taxon>
        <taxon>Rhodopseudomonas</taxon>
    </lineage>
</organism>
<protein>
    <submittedName>
        <fullName evidence="6">TetR family transcriptional regulator</fullName>
    </submittedName>
</protein>
<dbReference type="PROSITE" id="PS50977">
    <property type="entry name" value="HTH_TETR_2"/>
    <property type="match status" value="1"/>
</dbReference>